<accession>F1YXP9</accession>
<evidence type="ECO:0000256" key="2">
    <source>
        <dbReference type="ARBA" id="ARBA00023125"/>
    </source>
</evidence>
<name>F1YXP9_9STRE</name>
<dbReference type="GO" id="GO:0003700">
    <property type="term" value="F:DNA-binding transcription factor activity"/>
    <property type="evidence" value="ECO:0007669"/>
    <property type="project" value="InterPro"/>
</dbReference>
<dbReference type="Gene3D" id="2.60.120.10">
    <property type="entry name" value="Jelly Rolls"/>
    <property type="match status" value="1"/>
</dbReference>
<reference evidence="5 6" key="1">
    <citation type="submission" date="2011-02" db="EMBL/GenBank/DDBJ databases">
        <authorList>
            <person name="Stanhope M.J."/>
            <person name="Durkin A.S."/>
            <person name="Hostetler J."/>
            <person name="Kim M."/>
            <person name="Radune D."/>
            <person name="Singh I."/>
            <person name="Town C.D."/>
        </authorList>
    </citation>
    <scope>NUCLEOTIDE SEQUENCE [LARGE SCALE GENOMIC DNA]</scope>
    <source>
        <strain evidence="5 6">NCFD 2020</strain>
    </source>
</reference>
<sequence length="264" mass="30484">MGNKSISDFILYNCGIEHCEPNYSYGPKRREYHFIHFVFEGQGKLEINQQKYTVQKNQFFIVPAGTVSTYTADKNNPWKYAWIGFLGIQAQRYLNQLRIGNEFVFDCKDVYMYKNKIGHILEQADNQLSSFLIINGLMYDIIGNLIAEIPTSEQVIQQESISKRAMHYMNLHYHDAIQISDVAKFVNLHPNYLANIFQDEVGISPKQYLTQLKLSKAKELLRDTDEPINIISSSVGFTDALTFSKFFKKITGQSPSTYRKESIT</sequence>
<organism evidence="5 6">
    <name type="scientific">Streptococcus parauberis NCFD 2020</name>
    <dbReference type="NCBI Taxonomy" id="873447"/>
    <lineage>
        <taxon>Bacteria</taxon>
        <taxon>Bacillati</taxon>
        <taxon>Bacillota</taxon>
        <taxon>Bacilli</taxon>
        <taxon>Lactobacillales</taxon>
        <taxon>Streptococcaceae</taxon>
        <taxon>Streptococcus</taxon>
    </lineage>
</organism>
<dbReference type="PANTHER" id="PTHR43280:SF30">
    <property type="entry name" value="MMSAB OPERON REGULATORY PROTEIN"/>
    <property type="match status" value="1"/>
</dbReference>
<dbReference type="InterPro" id="IPR014710">
    <property type="entry name" value="RmlC-like_jellyroll"/>
</dbReference>
<keyword evidence="1" id="KW-0805">Transcription regulation</keyword>
<comment type="caution">
    <text evidence="5">The sequence shown here is derived from an EMBL/GenBank/DDBJ whole genome shotgun (WGS) entry which is preliminary data.</text>
</comment>
<dbReference type="Gene3D" id="1.10.10.60">
    <property type="entry name" value="Homeodomain-like"/>
    <property type="match status" value="2"/>
</dbReference>
<dbReference type="EMBL" id="AEUT02000001">
    <property type="protein sequence ID" value="EGE54228.1"/>
    <property type="molecule type" value="Genomic_DNA"/>
</dbReference>
<evidence type="ECO:0000313" key="6">
    <source>
        <dbReference type="Proteomes" id="UP000003732"/>
    </source>
</evidence>
<dbReference type="CDD" id="cd06986">
    <property type="entry name" value="cupin_MmsR-like_N"/>
    <property type="match status" value="1"/>
</dbReference>
<dbReference type="GO" id="GO:0043565">
    <property type="term" value="F:sequence-specific DNA binding"/>
    <property type="evidence" value="ECO:0007669"/>
    <property type="project" value="InterPro"/>
</dbReference>
<dbReference type="InterPro" id="IPR018060">
    <property type="entry name" value="HTH_AraC"/>
</dbReference>
<dbReference type="InterPro" id="IPR037923">
    <property type="entry name" value="HTH-like"/>
</dbReference>
<dbReference type="AlphaFoldDB" id="F1YXP9"/>
<dbReference type="SUPFAM" id="SSF51215">
    <property type="entry name" value="Regulatory protein AraC"/>
    <property type="match status" value="1"/>
</dbReference>
<protein>
    <submittedName>
        <fullName evidence="5">Transcriptional regulator, AraC family</fullName>
    </submittedName>
</protein>
<dbReference type="PROSITE" id="PS00041">
    <property type="entry name" value="HTH_ARAC_FAMILY_1"/>
    <property type="match status" value="1"/>
</dbReference>
<feature type="domain" description="HTH araC/xylS-type" evidence="4">
    <location>
        <begin position="163"/>
        <end position="261"/>
    </location>
</feature>
<dbReference type="PROSITE" id="PS01124">
    <property type="entry name" value="HTH_ARAC_FAMILY_2"/>
    <property type="match status" value="1"/>
</dbReference>
<dbReference type="eggNOG" id="COG2207">
    <property type="taxonomic scope" value="Bacteria"/>
</dbReference>
<dbReference type="Pfam" id="PF12833">
    <property type="entry name" value="HTH_18"/>
    <property type="match status" value="1"/>
</dbReference>
<evidence type="ECO:0000313" key="5">
    <source>
        <dbReference type="EMBL" id="EGE54228.1"/>
    </source>
</evidence>
<dbReference type="PANTHER" id="PTHR43280">
    <property type="entry name" value="ARAC-FAMILY TRANSCRIPTIONAL REGULATOR"/>
    <property type="match status" value="1"/>
</dbReference>
<dbReference type="InterPro" id="IPR018062">
    <property type="entry name" value="HTH_AraC-typ_CS"/>
</dbReference>
<dbReference type="InterPro" id="IPR003313">
    <property type="entry name" value="AraC-bd"/>
</dbReference>
<dbReference type="SMART" id="SM00342">
    <property type="entry name" value="HTH_ARAC"/>
    <property type="match status" value="1"/>
</dbReference>
<dbReference type="Pfam" id="PF02311">
    <property type="entry name" value="AraC_binding"/>
    <property type="match status" value="1"/>
</dbReference>
<dbReference type="Proteomes" id="UP000003732">
    <property type="component" value="Unassembled WGS sequence"/>
</dbReference>
<evidence type="ECO:0000256" key="3">
    <source>
        <dbReference type="ARBA" id="ARBA00023163"/>
    </source>
</evidence>
<keyword evidence="3" id="KW-0804">Transcription</keyword>
<evidence type="ECO:0000259" key="4">
    <source>
        <dbReference type="PROSITE" id="PS01124"/>
    </source>
</evidence>
<gene>
    <name evidence="5" type="ORF">SPB_1378</name>
</gene>
<proteinExistence type="predicted"/>
<keyword evidence="2" id="KW-0238">DNA-binding</keyword>
<dbReference type="HOGENOM" id="CLU_000445_88_6_9"/>
<evidence type="ECO:0000256" key="1">
    <source>
        <dbReference type="ARBA" id="ARBA00023015"/>
    </source>
</evidence>
<dbReference type="InterPro" id="IPR009057">
    <property type="entry name" value="Homeodomain-like_sf"/>
</dbReference>
<dbReference type="SUPFAM" id="SSF46689">
    <property type="entry name" value="Homeodomain-like"/>
    <property type="match status" value="2"/>
</dbReference>